<evidence type="ECO:0000256" key="1">
    <source>
        <dbReference type="ARBA" id="ARBA00001933"/>
    </source>
</evidence>
<dbReference type="InterPro" id="IPR015422">
    <property type="entry name" value="PyrdxlP-dep_Trfase_small"/>
</dbReference>
<dbReference type="EMBL" id="CP029353">
    <property type="protein sequence ID" value="AWK86075.1"/>
    <property type="molecule type" value="Genomic_DNA"/>
</dbReference>
<dbReference type="OrthoDB" id="9813612at2"/>
<feature type="region of interest" description="Disordered" evidence="4">
    <location>
        <begin position="1"/>
        <end position="28"/>
    </location>
</feature>
<dbReference type="PANTHER" id="PTHR42832:SF3">
    <property type="entry name" value="L-GLUTAMINE--4-(METHYLSULFANYL)-2-OXOBUTANOATE AMINOTRANSFERASE"/>
    <property type="match status" value="1"/>
</dbReference>
<dbReference type="Proteomes" id="UP000245629">
    <property type="component" value="Chromosome 2"/>
</dbReference>
<evidence type="ECO:0000256" key="4">
    <source>
        <dbReference type="SAM" id="MobiDB-lite"/>
    </source>
</evidence>
<name>A0A2S2CNR6_9PROT</name>
<dbReference type="InterPro" id="IPR004839">
    <property type="entry name" value="Aminotransferase_I/II_large"/>
</dbReference>
<keyword evidence="7" id="KW-1185">Reference proteome</keyword>
<dbReference type="Gene3D" id="3.40.640.10">
    <property type="entry name" value="Type I PLP-dependent aspartate aminotransferase-like (Major domain)"/>
    <property type="match status" value="1"/>
</dbReference>
<dbReference type="AlphaFoldDB" id="A0A2S2CNR6"/>
<feature type="domain" description="Aminotransferase class I/classII large" evidence="5">
    <location>
        <begin position="55"/>
        <end position="419"/>
    </location>
</feature>
<proteinExistence type="predicted"/>
<evidence type="ECO:0000313" key="7">
    <source>
        <dbReference type="Proteomes" id="UP000245629"/>
    </source>
</evidence>
<dbReference type="Pfam" id="PF00155">
    <property type="entry name" value="Aminotran_1_2"/>
    <property type="match status" value="1"/>
</dbReference>
<protein>
    <submittedName>
        <fullName evidence="6">Aspartate aminotransferase</fullName>
    </submittedName>
</protein>
<keyword evidence="2 6" id="KW-0032">Aminotransferase</keyword>
<dbReference type="InterPro" id="IPR015421">
    <property type="entry name" value="PyrdxlP-dep_Trfase_major"/>
</dbReference>
<dbReference type="Gene3D" id="3.90.1150.10">
    <property type="entry name" value="Aspartate Aminotransferase, domain 1"/>
    <property type="match status" value="1"/>
</dbReference>
<organism evidence="6 7">
    <name type="scientific">Azospirillum thermophilum</name>
    <dbReference type="NCBI Taxonomy" id="2202148"/>
    <lineage>
        <taxon>Bacteria</taxon>
        <taxon>Pseudomonadati</taxon>
        <taxon>Pseudomonadota</taxon>
        <taxon>Alphaproteobacteria</taxon>
        <taxon>Rhodospirillales</taxon>
        <taxon>Azospirillaceae</taxon>
        <taxon>Azospirillum</taxon>
    </lineage>
</organism>
<dbReference type="KEGG" id="azz:DEW08_07265"/>
<evidence type="ECO:0000256" key="2">
    <source>
        <dbReference type="ARBA" id="ARBA00022576"/>
    </source>
</evidence>
<gene>
    <name evidence="6" type="ORF">DEW08_07265</name>
</gene>
<dbReference type="SUPFAM" id="SSF53383">
    <property type="entry name" value="PLP-dependent transferases"/>
    <property type="match status" value="1"/>
</dbReference>
<dbReference type="GO" id="GO:0008483">
    <property type="term" value="F:transaminase activity"/>
    <property type="evidence" value="ECO:0007669"/>
    <property type="project" value="UniProtKB-KW"/>
</dbReference>
<reference evidence="7" key="1">
    <citation type="submission" date="2018-05" db="EMBL/GenBank/DDBJ databases">
        <title>Azospirillum thermophila sp. nov., a novel isolated from hot spring.</title>
        <authorList>
            <person name="Zhao Z."/>
        </authorList>
    </citation>
    <scope>NUCLEOTIDE SEQUENCE [LARGE SCALE GENOMIC DNA]</scope>
    <source>
        <strain evidence="7">CFH 70021</strain>
    </source>
</reference>
<comment type="cofactor">
    <cofactor evidence="1">
        <name>pyridoxal 5'-phosphate</name>
        <dbReference type="ChEBI" id="CHEBI:597326"/>
    </cofactor>
</comment>
<dbReference type="InterPro" id="IPR050881">
    <property type="entry name" value="LL-DAP_aminotransferase"/>
</dbReference>
<dbReference type="InterPro" id="IPR015424">
    <property type="entry name" value="PyrdxlP-dep_Trfase"/>
</dbReference>
<sequence length="424" mass="45018">MVTAAPTETAPSGILAPGSDGAPGNDRLDRLSDYPFTRLAALLADVTPRANVPPVLLSVGEPQHPTPPLLDETLRANAHLWGKYPPVNGTPEFRAAVGDWLTRRYALPAGLFDAERCVLPVSGTREALFLLALLAVPQSKAGRQPAVLMPNPFYAPYEGAALLAGAEPVFLDATRETGFLPDLDSLTPDLLERTALMYLCTPANPQGAAADAAYLARAIGLARRHGFILAVDECYAEIYLDTPPVGALQVAAGLAGGDPARPWANLLVFHSLSKRSSAAGLRSGFVAGDAELMARFSRLRSYSNAGMPLPVLAASAALWRDEAHVEENRAAYRAKFDAAEAALKGRYGYYRPDGGFFLWLEVGDGEEAARRLWAEGAIRVLPGAYLTRCAPGEPNPGAPFIRVALVQDAETIGQACAAIARILG</sequence>
<dbReference type="GO" id="GO:0030170">
    <property type="term" value="F:pyridoxal phosphate binding"/>
    <property type="evidence" value="ECO:0007669"/>
    <property type="project" value="InterPro"/>
</dbReference>
<accession>A0A2S2CNR6</accession>
<dbReference type="PANTHER" id="PTHR42832">
    <property type="entry name" value="AMINO ACID AMINOTRANSFERASE"/>
    <property type="match status" value="1"/>
</dbReference>
<evidence type="ECO:0000259" key="5">
    <source>
        <dbReference type="Pfam" id="PF00155"/>
    </source>
</evidence>
<keyword evidence="3 6" id="KW-0808">Transferase</keyword>
<dbReference type="RefSeq" id="WP_109325787.1">
    <property type="nucleotide sequence ID" value="NZ_CP029353.1"/>
</dbReference>
<evidence type="ECO:0000313" key="6">
    <source>
        <dbReference type="EMBL" id="AWK86075.1"/>
    </source>
</evidence>
<dbReference type="CDD" id="cd00609">
    <property type="entry name" value="AAT_like"/>
    <property type="match status" value="1"/>
</dbReference>
<evidence type="ECO:0000256" key="3">
    <source>
        <dbReference type="ARBA" id="ARBA00022679"/>
    </source>
</evidence>